<proteinExistence type="predicted"/>
<reference evidence="1" key="2">
    <citation type="submission" date="2025-08" db="UniProtKB">
        <authorList>
            <consortium name="Ensembl"/>
        </authorList>
    </citation>
    <scope>IDENTIFICATION</scope>
</reference>
<evidence type="ECO:0000313" key="1">
    <source>
        <dbReference type="Ensembl" id="ENSVURP00010004046.1"/>
    </source>
</evidence>
<protein>
    <submittedName>
        <fullName evidence="1">Uncharacterized protein</fullName>
    </submittedName>
</protein>
<organism evidence="1 2">
    <name type="scientific">Vombatus ursinus</name>
    <name type="common">Common wombat</name>
    <dbReference type="NCBI Taxonomy" id="29139"/>
    <lineage>
        <taxon>Eukaryota</taxon>
        <taxon>Metazoa</taxon>
        <taxon>Chordata</taxon>
        <taxon>Craniata</taxon>
        <taxon>Vertebrata</taxon>
        <taxon>Euteleostomi</taxon>
        <taxon>Mammalia</taxon>
        <taxon>Metatheria</taxon>
        <taxon>Diprotodontia</taxon>
        <taxon>Vombatidae</taxon>
        <taxon>Vombatus</taxon>
    </lineage>
</organism>
<reference evidence="1" key="3">
    <citation type="submission" date="2025-09" db="UniProtKB">
        <authorList>
            <consortium name="Ensembl"/>
        </authorList>
    </citation>
    <scope>IDENTIFICATION</scope>
</reference>
<dbReference type="OMA" id="WGCKSSA"/>
<accession>A0A4X2K200</accession>
<keyword evidence="2" id="KW-1185">Reference proteome</keyword>
<dbReference type="AlphaFoldDB" id="A0A4X2K200"/>
<evidence type="ECO:0000313" key="2">
    <source>
        <dbReference type="Proteomes" id="UP000314987"/>
    </source>
</evidence>
<name>A0A4X2K200_VOMUR</name>
<dbReference type="GeneTree" id="ENSGT00970000197034"/>
<dbReference type="STRING" id="29139.ENSVURP00010004046"/>
<reference evidence="2" key="1">
    <citation type="submission" date="2018-12" db="EMBL/GenBank/DDBJ databases">
        <authorList>
            <person name="Yazar S."/>
        </authorList>
    </citation>
    <scope>NUCLEOTIDE SEQUENCE [LARGE SCALE GENOMIC DNA]</scope>
</reference>
<sequence length="92" mass="10276">MAFQFNFTIERHLENELPALGDEALGMESSGKTLVLESQKGKLKDGKWSSKECDLSEEPLWGCKSLAEVEVSQVCDNSLVNSDEITRDPKEK</sequence>
<dbReference type="Proteomes" id="UP000314987">
    <property type="component" value="Unassembled WGS sequence"/>
</dbReference>
<dbReference type="Ensembl" id="ENSVURT00010004593.1">
    <property type="protein sequence ID" value="ENSVURP00010004046.1"/>
    <property type="gene ID" value="ENSVURG00010003238.1"/>
</dbReference>